<proteinExistence type="predicted"/>
<sequence length="132" mass="13941">MASLPTDGGSEGVWATLYNAFLLVGHSANGTHNQEDWTPASYTGGESVTFPNGLILKQGTVSVGTNTTVEVTYGVAFPTGVKTAQVSYSTAATNIDQPANVSPKSGSETSILRVTNSDSVSTRSIYWWVWGY</sequence>
<dbReference type="EMBL" id="LAZR01000411">
    <property type="protein sequence ID" value="KKN70122.1"/>
    <property type="molecule type" value="Genomic_DNA"/>
</dbReference>
<reference evidence="2" key="1">
    <citation type="journal article" date="2015" name="Nature">
        <title>Complex archaea that bridge the gap between prokaryotes and eukaryotes.</title>
        <authorList>
            <person name="Spang A."/>
            <person name="Saw J.H."/>
            <person name="Jorgensen S.L."/>
            <person name="Zaremba-Niedzwiedzka K."/>
            <person name="Martijn J."/>
            <person name="Lind A.E."/>
            <person name="van Eijk R."/>
            <person name="Schleper C."/>
            <person name="Guy L."/>
            <person name="Ettema T.J."/>
        </authorList>
    </citation>
    <scope>NUCLEOTIDE SEQUENCE</scope>
</reference>
<comment type="caution">
    <text evidence="2">The sequence shown here is derived from an EMBL/GenBank/DDBJ whole genome shotgun (WGS) entry which is preliminary data.</text>
</comment>
<organism evidence="2">
    <name type="scientific">marine sediment metagenome</name>
    <dbReference type="NCBI Taxonomy" id="412755"/>
    <lineage>
        <taxon>unclassified sequences</taxon>
        <taxon>metagenomes</taxon>
        <taxon>ecological metagenomes</taxon>
    </lineage>
</organism>
<accession>A0A0F9T5B6</accession>
<protein>
    <recommendedName>
        <fullName evidence="1">Putative tail fiber protein gp53-like C-terminal domain-containing protein</fullName>
    </recommendedName>
</protein>
<evidence type="ECO:0000313" key="2">
    <source>
        <dbReference type="EMBL" id="KKN70122.1"/>
    </source>
</evidence>
<gene>
    <name evidence="2" type="ORF">LCGC14_0434470</name>
</gene>
<dbReference type="Gene3D" id="2.60.40.3940">
    <property type="match status" value="1"/>
</dbReference>
<dbReference type="AlphaFoldDB" id="A0A0F9T5B6"/>
<evidence type="ECO:0000259" key="1">
    <source>
        <dbReference type="Pfam" id="PF21882"/>
    </source>
</evidence>
<feature type="domain" description="Putative tail fiber protein gp53-like C-terminal" evidence="1">
    <location>
        <begin position="50"/>
        <end position="132"/>
    </location>
</feature>
<name>A0A0F9T5B6_9ZZZZ</name>
<dbReference type="InterPro" id="IPR054075">
    <property type="entry name" value="Gp53-like_C"/>
</dbReference>
<dbReference type="Pfam" id="PF21882">
    <property type="entry name" value="Gp53-like_C"/>
    <property type="match status" value="1"/>
</dbReference>